<dbReference type="InterPro" id="IPR008984">
    <property type="entry name" value="SMAD_FHA_dom_sf"/>
</dbReference>
<dbReference type="SMART" id="SM00382">
    <property type="entry name" value="AAA"/>
    <property type="match status" value="3"/>
</dbReference>
<feature type="transmembrane region" description="Helical" evidence="5">
    <location>
        <begin position="244"/>
        <end position="262"/>
    </location>
</feature>
<dbReference type="CDD" id="cd01127">
    <property type="entry name" value="TrwB_TraG_TraD_VirD4"/>
    <property type="match status" value="1"/>
</dbReference>
<evidence type="ECO:0000256" key="2">
    <source>
        <dbReference type="ARBA" id="ARBA00022741"/>
    </source>
</evidence>
<dbReference type="Gene3D" id="3.40.50.300">
    <property type="entry name" value="P-loop containing nucleotide triphosphate hydrolases"/>
    <property type="match status" value="4"/>
</dbReference>
<feature type="domain" description="FtsK" evidence="7">
    <location>
        <begin position="981"/>
        <end position="1172"/>
    </location>
</feature>
<dbReference type="Pfam" id="PF16697">
    <property type="entry name" value="Yop-YscD_cpl"/>
    <property type="match status" value="1"/>
</dbReference>
<proteinExistence type="predicted"/>
<dbReference type="SUPFAM" id="SSF52540">
    <property type="entry name" value="P-loop containing nucleoside triphosphate hydrolases"/>
    <property type="match status" value="3"/>
</dbReference>
<name>A0ABU0X570_9PSEU</name>
<feature type="domain" description="FtsK" evidence="7">
    <location>
        <begin position="657"/>
        <end position="845"/>
    </location>
</feature>
<dbReference type="EMBL" id="NSDM01000012">
    <property type="protein sequence ID" value="MDQ2587293.1"/>
    <property type="molecule type" value="Genomic_DNA"/>
</dbReference>
<gene>
    <name evidence="8" type="ORF">CKY47_25570</name>
</gene>
<accession>A0ABU0X570</accession>
<dbReference type="PANTHER" id="PTHR22683:SF1">
    <property type="entry name" value="TYPE VII SECRETION SYSTEM PROTEIN ESSC"/>
    <property type="match status" value="1"/>
</dbReference>
<feature type="domain" description="FHA" evidence="6">
    <location>
        <begin position="132"/>
        <end position="180"/>
    </location>
</feature>
<evidence type="ECO:0008006" key="10">
    <source>
        <dbReference type="Google" id="ProtNLM"/>
    </source>
</evidence>
<evidence type="ECO:0000259" key="7">
    <source>
        <dbReference type="PROSITE" id="PS50901"/>
    </source>
</evidence>
<organism evidence="8 9">
    <name type="scientific">Saccharothrix yanglingensis</name>
    <dbReference type="NCBI Taxonomy" id="659496"/>
    <lineage>
        <taxon>Bacteria</taxon>
        <taxon>Bacillati</taxon>
        <taxon>Actinomycetota</taxon>
        <taxon>Actinomycetes</taxon>
        <taxon>Pseudonocardiales</taxon>
        <taxon>Pseudonocardiaceae</taxon>
        <taxon>Saccharothrix</taxon>
    </lineage>
</organism>
<keyword evidence="1" id="KW-0597">Phosphoprotein</keyword>
<dbReference type="SUPFAM" id="SSF49879">
    <property type="entry name" value="SMAD/FHA domain"/>
    <property type="match status" value="1"/>
</dbReference>
<sequence length="1454" mass="154266">MAALARRGQPALVAGRSPVKIKFTLRRSGLPDVDLVAAVDSATTVADLAGHLVRTEPTGRSDPGTRTLDLLGGGVLDPALRVADSGLRSGAIVATSRGGETYVDPRPGGAAVVEVVAGPDRGRTFPLHRGSSVIGRDPACEVRLTDPLVSRKHARVNITDVAEVIDLGSANGVQFGDAAVSRSVLRPGDRVRVGDTELTVRVLHAAERQGAVLPFVRSPRLDPAYEGVELVAPEPPQPPPRQRFPIVPLLTPVLMGAVLYLITKSATSLVFVALTPLMVIGYAVESVLAGRSAHRAALKVFRAAVDDLVTRAVRVNTEEVRARLRRHPSSADCLDAARQGGPLLWTRRPGEPGFLELRLGTGRQPSLNSIELPDPRRLPPDLYAELVTATRPHTEVDDVPVVATGALGVAGPRQVALGVARSLVAQVAALHSPAEVVLTGFASAHSAVDWDWLKWLPHTTSPHSPLTGRHLTSDATAATALISELEDLLVKRAQPLPHVFVLVEDDAPVERSRLVRLAEVGHAHGVHVLWLAADTALLPAACRTFASVRPGGAEAGFAGTGEQVAPLNPEVLDAAAALDLARRLSPLVDTGVRADDQSDLPHSVSLLTVPEPQLRASPDAVVERWLENRSIITGPLAPERPIKQAGTLRAVIGTSALGAHALDLRVDGPHALVGGTTGSGKSELLQSWILAMAAAHSPQRLTFLLVDYKGGSAFREFVDLPHTVGLFTDLSPHLVRRSLVSLVAELKHREELFAKYRVKDLVELEKQGHVDAPPSLVIVVDEFAALVTELPEFVDGVVNVAQRGRSLGVHLILATQRPAGVIRDNLRANTNLRLALRTADEADSTDVLGSPQAAFFDPALPGRAVSKSGPGRLVPFQAGYAGGWTPEVAPPPDILVEELRFGGGAAWRAPVEDDGPIELGPTDITRMVTAIRGASARARIAPPRRPWLPELAAHYDLSPLLSTGHEPGLVFALRDDPEHQSQPLVRFRPDVDGNLAVYGTGGSGKTTLLRTLAIAAGDAARSGRCHVYGLDFGARGLAVLEELPHVGSVIPGSDHERVSRLLSWLREVVDERAARYSGRDAGTIVDYRALPGAPDDPRILLLLDGAAAFRQAYETGERAKWFDTLVGIVNDGRPVGVHLLLSADRVASVPSALASAIQTRVALRLADENEYLLMGLPPDVLTPASPPGRGLLRGAEIQVAVLGEETDAGSQAANVRRFARAMRRHAPIEAPPVQRLADRVELTTLPASLDGRPVLGLRSDTLGPCAFEPRGSFLVAGPPGSGRTTTLRALVLALLRWDPAARLHYLGNRRSPLADLDVWATRAFGAAEVAAQTEAVLEQVAAAPPGQFVAVVVENLPDFANTPADQPLQRLVRTCVNEERFVVAEGDATALQSGMLANTVRAGRAGLALAPDANAGPLFQTPFPARLNRADFPPGRALHVTGGKAQVVHIGLPD</sequence>
<evidence type="ECO:0000256" key="1">
    <source>
        <dbReference type="ARBA" id="ARBA00022553"/>
    </source>
</evidence>
<dbReference type="InterPro" id="IPR027417">
    <property type="entry name" value="P-loop_NTPase"/>
</dbReference>
<keyword evidence="5" id="KW-1133">Transmembrane helix</keyword>
<dbReference type="InterPro" id="IPR000253">
    <property type="entry name" value="FHA_dom"/>
</dbReference>
<dbReference type="InterPro" id="IPR050206">
    <property type="entry name" value="FtsK/SpoIIIE/SftA"/>
</dbReference>
<evidence type="ECO:0000256" key="4">
    <source>
        <dbReference type="PROSITE-ProRule" id="PRU00289"/>
    </source>
</evidence>
<dbReference type="SMART" id="SM00240">
    <property type="entry name" value="FHA"/>
    <property type="match status" value="1"/>
</dbReference>
<keyword evidence="3 4" id="KW-0067">ATP-binding</keyword>
<dbReference type="PROSITE" id="PS50901">
    <property type="entry name" value="FTSK"/>
    <property type="match status" value="2"/>
</dbReference>
<dbReference type="Gene3D" id="2.60.200.20">
    <property type="match status" value="1"/>
</dbReference>
<keyword evidence="5" id="KW-0472">Membrane</keyword>
<feature type="binding site" evidence="4">
    <location>
        <begin position="675"/>
        <end position="682"/>
    </location>
    <ligand>
        <name>ATP</name>
        <dbReference type="ChEBI" id="CHEBI:30616"/>
    </ligand>
</feature>
<keyword evidence="9" id="KW-1185">Reference proteome</keyword>
<dbReference type="Proteomes" id="UP001225605">
    <property type="component" value="Unassembled WGS sequence"/>
</dbReference>
<feature type="binding site" evidence="4">
    <location>
        <begin position="999"/>
        <end position="1006"/>
    </location>
    <ligand>
        <name>ATP</name>
        <dbReference type="ChEBI" id="CHEBI:30616"/>
    </ligand>
</feature>
<protein>
    <recommendedName>
        <fullName evidence="10">S-DNA-T family DNA segregation ATPase FtsK/SpoIIIE</fullName>
    </recommendedName>
</protein>
<evidence type="ECO:0000313" key="8">
    <source>
        <dbReference type="EMBL" id="MDQ2587293.1"/>
    </source>
</evidence>
<feature type="transmembrane region" description="Helical" evidence="5">
    <location>
        <begin position="269"/>
        <end position="289"/>
    </location>
</feature>
<comment type="caution">
    <text evidence="8">The sequence shown here is derived from an EMBL/GenBank/DDBJ whole genome shotgun (WGS) entry which is preliminary data.</text>
</comment>
<keyword evidence="5" id="KW-0812">Transmembrane</keyword>
<evidence type="ECO:0000313" key="9">
    <source>
        <dbReference type="Proteomes" id="UP001225605"/>
    </source>
</evidence>
<evidence type="ECO:0000259" key="6">
    <source>
        <dbReference type="PROSITE" id="PS50006"/>
    </source>
</evidence>
<dbReference type="Pfam" id="PF01580">
    <property type="entry name" value="FtsK_SpoIIIE"/>
    <property type="match status" value="2"/>
</dbReference>
<dbReference type="InterPro" id="IPR002543">
    <property type="entry name" value="FtsK_dom"/>
</dbReference>
<evidence type="ECO:0000256" key="5">
    <source>
        <dbReference type="SAM" id="Phobius"/>
    </source>
</evidence>
<reference evidence="8 9" key="1">
    <citation type="submission" date="2017-06" db="EMBL/GenBank/DDBJ databases">
        <title>Cultured bacterium strain Saccharothrix yanglingensis Hhs.015.</title>
        <authorList>
            <person name="Xia Y."/>
        </authorList>
    </citation>
    <scope>NUCLEOTIDE SEQUENCE [LARGE SCALE GENOMIC DNA]</scope>
    <source>
        <strain evidence="8 9">Hhs.015</strain>
    </source>
</reference>
<keyword evidence="2 4" id="KW-0547">Nucleotide-binding</keyword>
<dbReference type="InterPro" id="IPR003593">
    <property type="entry name" value="AAA+_ATPase"/>
</dbReference>
<dbReference type="PROSITE" id="PS50006">
    <property type="entry name" value="FHA_DOMAIN"/>
    <property type="match status" value="1"/>
</dbReference>
<dbReference type="PANTHER" id="PTHR22683">
    <property type="entry name" value="SPORULATION PROTEIN RELATED"/>
    <property type="match status" value="1"/>
</dbReference>
<dbReference type="CDD" id="cd00060">
    <property type="entry name" value="FHA"/>
    <property type="match status" value="1"/>
</dbReference>
<dbReference type="InterPro" id="IPR032030">
    <property type="entry name" value="YscD_cytoplasmic_dom"/>
</dbReference>
<evidence type="ECO:0000256" key="3">
    <source>
        <dbReference type="ARBA" id="ARBA00022840"/>
    </source>
</evidence>